<dbReference type="InterPro" id="IPR043425">
    <property type="entry name" value="NusG-like"/>
</dbReference>
<name>A0A2M9ZR69_9LEPT</name>
<dbReference type="RefSeq" id="WP_100711989.1">
    <property type="nucleotide sequence ID" value="NZ_NPDY01000001.1"/>
</dbReference>
<evidence type="ECO:0000313" key="8">
    <source>
        <dbReference type="Proteomes" id="UP000231990"/>
    </source>
</evidence>
<keyword evidence="3" id="KW-0804">Transcription</keyword>
<evidence type="ECO:0000313" key="6">
    <source>
        <dbReference type="EMBL" id="PJZ74578.1"/>
    </source>
</evidence>
<dbReference type="InterPro" id="IPR006645">
    <property type="entry name" value="NGN-like_dom"/>
</dbReference>
<keyword evidence="2" id="KW-0805">Transcription regulation</keyword>
<protein>
    <submittedName>
        <fullName evidence="6">Transcription antiterminator</fullName>
    </submittedName>
</protein>
<gene>
    <name evidence="5" type="ORF">CH360_00510</name>
    <name evidence="6" type="ORF">CH373_00510</name>
</gene>
<dbReference type="Gene3D" id="3.30.70.940">
    <property type="entry name" value="NusG, N-terminal domain"/>
    <property type="match status" value="1"/>
</dbReference>
<dbReference type="PANTHER" id="PTHR30265">
    <property type="entry name" value="RHO-INTERACTING TRANSCRIPTION TERMINATION FACTOR NUSG"/>
    <property type="match status" value="1"/>
</dbReference>
<reference evidence="7 8" key="1">
    <citation type="submission" date="2017-07" db="EMBL/GenBank/DDBJ databases">
        <title>Leptospira spp. isolated from tropical soils.</title>
        <authorList>
            <person name="Thibeaux R."/>
            <person name="Iraola G."/>
            <person name="Ferres I."/>
            <person name="Bierque E."/>
            <person name="Girault D."/>
            <person name="Soupe-Gilbert M.-E."/>
            <person name="Picardeau M."/>
            <person name="Goarant C."/>
        </authorList>
    </citation>
    <scope>NUCLEOTIDE SEQUENCE [LARGE SCALE GENOMIC DNA]</scope>
    <source>
        <strain evidence="6 8">FH1-B-B1</strain>
        <strain evidence="5 7">FH1-B-C1</strain>
    </source>
</reference>
<dbReference type="SUPFAM" id="SSF82679">
    <property type="entry name" value="N-utilization substance G protein NusG, N-terminal domain"/>
    <property type="match status" value="1"/>
</dbReference>
<dbReference type="Pfam" id="PF02357">
    <property type="entry name" value="NusG"/>
    <property type="match status" value="1"/>
</dbReference>
<dbReference type="EMBL" id="NPDY01000001">
    <property type="protein sequence ID" value="PJZ71046.1"/>
    <property type="molecule type" value="Genomic_DNA"/>
</dbReference>
<evidence type="ECO:0000256" key="3">
    <source>
        <dbReference type="ARBA" id="ARBA00023163"/>
    </source>
</evidence>
<organism evidence="6 8">
    <name type="scientific">Leptospira perolatii</name>
    <dbReference type="NCBI Taxonomy" id="2023191"/>
    <lineage>
        <taxon>Bacteria</taxon>
        <taxon>Pseudomonadati</taxon>
        <taxon>Spirochaetota</taxon>
        <taxon>Spirochaetia</taxon>
        <taxon>Leptospirales</taxon>
        <taxon>Leptospiraceae</taxon>
        <taxon>Leptospira</taxon>
    </lineage>
</organism>
<dbReference type="GO" id="GO:0006354">
    <property type="term" value="P:DNA-templated transcription elongation"/>
    <property type="evidence" value="ECO:0007669"/>
    <property type="project" value="InterPro"/>
</dbReference>
<dbReference type="PANTHER" id="PTHR30265:SF4">
    <property type="entry name" value="KOW MOTIF FAMILY PROTEIN, EXPRESSED"/>
    <property type="match status" value="1"/>
</dbReference>
<comment type="caution">
    <text evidence="6">The sequence shown here is derived from an EMBL/GenBank/DDBJ whole genome shotgun (WGS) entry which is preliminary data.</text>
</comment>
<evidence type="ECO:0000256" key="2">
    <source>
        <dbReference type="ARBA" id="ARBA00023015"/>
    </source>
</evidence>
<keyword evidence="7" id="KW-1185">Reference proteome</keyword>
<dbReference type="SMART" id="SM00738">
    <property type="entry name" value="NGN"/>
    <property type="match status" value="1"/>
</dbReference>
<evidence type="ECO:0000313" key="7">
    <source>
        <dbReference type="Proteomes" id="UP000231962"/>
    </source>
</evidence>
<evidence type="ECO:0000256" key="1">
    <source>
        <dbReference type="ARBA" id="ARBA00022814"/>
    </source>
</evidence>
<dbReference type="NCBIfam" id="NF033644">
    <property type="entry name" value="antiterm_UpxY"/>
    <property type="match status" value="1"/>
</dbReference>
<evidence type="ECO:0000259" key="4">
    <source>
        <dbReference type="SMART" id="SM00738"/>
    </source>
</evidence>
<dbReference type="OrthoDB" id="9790639at2"/>
<keyword evidence="1" id="KW-0889">Transcription antitermination</keyword>
<accession>A0A2M9ZR69</accession>
<dbReference type="AlphaFoldDB" id="A0A2M9ZR69"/>
<proteinExistence type="predicted"/>
<dbReference type="InterPro" id="IPR036735">
    <property type="entry name" value="NGN_dom_sf"/>
</dbReference>
<sequence>MIESEKSWYAVYTLPRSEKKLAAQLEKKGIITFLPTIPIRRKWSDRMKTIEEPIFASYLFVRIDLNKEKIAVLQTSGAHHFLSIGGEIKQIPDEDIDLVQIFVREYPDRVKIELEELIAPGNKVLIAKGPFAGHRAKVLRKGNMTKVVVSIEGIQGSVSIELDPELLENCEEA</sequence>
<evidence type="ECO:0000313" key="5">
    <source>
        <dbReference type="EMBL" id="PJZ71046.1"/>
    </source>
</evidence>
<feature type="domain" description="NusG-like N-terminal" evidence="4">
    <location>
        <begin position="5"/>
        <end position="103"/>
    </location>
</feature>
<dbReference type="EMBL" id="NPDZ01000001">
    <property type="protein sequence ID" value="PJZ74578.1"/>
    <property type="molecule type" value="Genomic_DNA"/>
</dbReference>
<dbReference type="Proteomes" id="UP000231990">
    <property type="component" value="Unassembled WGS sequence"/>
</dbReference>
<dbReference type="Proteomes" id="UP000231962">
    <property type="component" value="Unassembled WGS sequence"/>
</dbReference>
<dbReference type="GO" id="GO:0031564">
    <property type="term" value="P:transcription antitermination"/>
    <property type="evidence" value="ECO:0007669"/>
    <property type="project" value="UniProtKB-KW"/>
</dbReference>